<gene>
    <name evidence="4" type="ORF">VTJ49DRAFT_6075</name>
</gene>
<proteinExistence type="predicted"/>
<evidence type="ECO:0000256" key="2">
    <source>
        <dbReference type="SAM" id="SignalP"/>
    </source>
</evidence>
<evidence type="ECO:0000313" key="5">
    <source>
        <dbReference type="Proteomes" id="UP001583172"/>
    </source>
</evidence>
<feature type="domain" description="DUF7136" evidence="3">
    <location>
        <begin position="40"/>
        <end position="133"/>
    </location>
</feature>
<evidence type="ECO:0000313" key="4">
    <source>
        <dbReference type="EMBL" id="KAL1842093.1"/>
    </source>
</evidence>
<feature type="chain" id="PRO_5045049294" description="DUF7136 domain-containing protein" evidence="2">
    <location>
        <begin position="22"/>
        <end position="150"/>
    </location>
</feature>
<sequence>MRLSSWLPAAAAALVAAQTESTTTTTTPTTTGAPTTATPDGQFEIDIVFPRNNQTYKMADVFPIVFAIHNVSVLRSMAPNVSIHWGLHPNWDTGYYGLHVDGGYFDLPDPAELDDSKGPLLLVAATNATSWIDRIKRPDHRIDIQWHART</sequence>
<dbReference type="Proteomes" id="UP001583172">
    <property type="component" value="Unassembled WGS sequence"/>
</dbReference>
<dbReference type="InterPro" id="IPR055560">
    <property type="entry name" value="DUF7136"/>
</dbReference>
<comment type="caution">
    <text evidence="4">The sequence shown here is derived from an EMBL/GenBank/DDBJ whole genome shotgun (WGS) entry which is preliminary data.</text>
</comment>
<evidence type="ECO:0000259" key="3">
    <source>
        <dbReference type="Pfam" id="PF23584"/>
    </source>
</evidence>
<reference evidence="4 5" key="1">
    <citation type="journal article" date="2024" name="Commun. Biol.">
        <title>Comparative genomic analysis of thermophilic fungi reveals convergent evolutionary adaptations and gene losses.</title>
        <authorList>
            <person name="Steindorff A.S."/>
            <person name="Aguilar-Pontes M.V."/>
            <person name="Robinson A.J."/>
            <person name="Andreopoulos B."/>
            <person name="LaButti K."/>
            <person name="Kuo A."/>
            <person name="Mondo S."/>
            <person name="Riley R."/>
            <person name="Otillar R."/>
            <person name="Haridas S."/>
            <person name="Lipzen A."/>
            <person name="Grimwood J."/>
            <person name="Schmutz J."/>
            <person name="Clum A."/>
            <person name="Reid I.D."/>
            <person name="Moisan M.C."/>
            <person name="Butler G."/>
            <person name="Nguyen T.T.M."/>
            <person name="Dewar K."/>
            <person name="Conant G."/>
            <person name="Drula E."/>
            <person name="Henrissat B."/>
            <person name="Hansel C."/>
            <person name="Singer S."/>
            <person name="Hutchinson M.I."/>
            <person name="de Vries R.P."/>
            <person name="Natvig D.O."/>
            <person name="Powell A.J."/>
            <person name="Tsang A."/>
            <person name="Grigoriev I.V."/>
        </authorList>
    </citation>
    <scope>NUCLEOTIDE SEQUENCE [LARGE SCALE GENOMIC DNA]</scope>
    <source>
        <strain evidence="4 5">CBS 620.91</strain>
    </source>
</reference>
<evidence type="ECO:0000256" key="1">
    <source>
        <dbReference type="SAM" id="MobiDB-lite"/>
    </source>
</evidence>
<name>A0ABR3VJM3_HUMIN</name>
<protein>
    <recommendedName>
        <fullName evidence="3">DUF7136 domain-containing protein</fullName>
    </recommendedName>
</protein>
<keyword evidence="2" id="KW-0732">Signal</keyword>
<feature type="signal peptide" evidence="2">
    <location>
        <begin position="1"/>
        <end position="21"/>
    </location>
</feature>
<accession>A0ABR3VJM3</accession>
<dbReference type="EMBL" id="JAZGSY010000054">
    <property type="protein sequence ID" value="KAL1842093.1"/>
    <property type="molecule type" value="Genomic_DNA"/>
</dbReference>
<organism evidence="4 5">
    <name type="scientific">Humicola insolens</name>
    <name type="common">Soft-rot fungus</name>
    <dbReference type="NCBI Taxonomy" id="85995"/>
    <lineage>
        <taxon>Eukaryota</taxon>
        <taxon>Fungi</taxon>
        <taxon>Dikarya</taxon>
        <taxon>Ascomycota</taxon>
        <taxon>Pezizomycotina</taxon>
        <taxon>Sordariomycetes</taxon>
        <taxon>Sordariomycetidae</taxon>
        <taxon>Sordariales</taxon>
        <taxon>Chaetomiaceae</taxon>
        <taxon>Mycothermus</taxon>
    </lineage>
</organism>
<feature type="region of interest" description="Disordered" evidence="1">
    <location>
        <begin position="17"/>
        <end position="39"/>
    </location>
</feature>
<dbReference type="Pfam" id="PF23584">
    <property type="entry name" value="DUF7136"/>
    <property type="match status" value="1"/>
</dbReference>
<keyword evidence="5" id="KW-1185">Reference proteome</keyword>